<dbReference type="GO" id="GO:0005524">
    <property type="term" value="F:ATP binding"/>
    <property type="evidence" value="ECO:0007669"/>
    <property type="project" value="InterPro"/>
</dbReference>
<dbReference type="SUPFAM" id="SSF54211">
    <property type="entry name" value="Ribosomal protein S5 domain 2-like"/>
    <property type="match status" value="1"/>
</dbReference>
<feature type="region of interest" description="Disordered" evidence="4">
    <location>
        <begin position="331"/>
        <end position="395"/>
    </location>
</feature>
<feature type="domain" description="MutL C-terminal dimerisation" evidence="5">
    <location>
        <begin position="596"/>
        <end position="745"/>
    </location>
</feature>
<dbReference type="SUPFAM" id="SSF55874">
    <property type="entry name" value="ATPase domain of HSP90 chaperone/DNA topoisomerase II/histidine kinase"/>
    <property type="match status" value="1"/>
</dbReference>
<dbReference type="InterPro" id="IPR042120">
    <property type="entry name" value="MutL_C_dimsub"/>
</dbReference>
<dbReference type="GO" id="GO:0016887">
    <property type="term" value="F:ATP hydrolysis activity"/>
    <property type="evidence" value="ECO:0007669"/>
    <property type="project" value="InterPro"/>
</dbReference>
<proteinExistence type="inferred from homology"/>
<dbReference type="InterPro" id="IPR013507">
    <property type="entry name" value="DNA_mismatch_S5_2-like"/>
</dbReference>
<reference evidence="8" key="1">
    <citation type="submission" date="2016-02" db="EMBL/GenBank/DDBJ databases">
        <title>Draft genome sequence of Microdochium bolleyi, a fungal endophyte of beachgrass.</title>
        <authorList>
            <consortium name="DOE Joint Genome Institute"/>
            <person name="David A.S."/>
            <person name="May G."/>
            <person name="Haridas S."/>
            <person name="Lim J."/>
            <person name="Wang M."/>
            <person name="Labutti K."/>
            <person name="Lipzen A."/>
            <person name="Barry K."/>
            <person name="Grigoriev I.V."/>
        </authorList>
    </citation>
    <scope>NUCLEOTIDE SEQUENCE [LARGE SCALE GENOMIC DNA]</scope>
    <source>
        <strain evidence="8">J235TASD1</strain>
    </source>
</reference>
<dbReference type="PROSITE" id="PS00058">
    <property type="entry name" value="DNA_MISMATCH_REPAIR_1"/>
    <property type="match status" value="1"/>
</dbReference>
<feature type="region of interest" description="Disordered" evidence="4">
    <location>
        <begin position="422"/>
        <end position="504"/>
    </location>
</feature>
<dbReference type="InterPro" id="IPR014721">
    <property type="entry name" value="Ribsml_uS5_D2-typ_fold_subgr"/>
</dbReference>
<dbReference type="Pfam" id="PF01119">
    <property type="entry name" value="DNA_mis_repair"/>
    <property type="match status" value="1"/>
</dbReference>
<comment type="similarity">
    <text evidence="1">Belongs to the DNA mismatch repair MutL/HexB family.</text>
</comment>
<sequence>DLPQVHQIQSGQVIVDLCSVVKELVENSLDAGATSIDVRFKNQGLDAVEVQDNGSGISQNNYETLALKHYTSKLATYSDLTSLETFGFRGEALSSLCALSNFTVTTCLATDVPKGTKLEYETSGKLRGTAVVAAQKGTTISVEQLFKNLPVRRRELERNIKREWNRVIGVLNQYACIQTGVKLSVSQQPTKGKRITLFSTKGNKTTRDNIVNVFGAKTLTIHVRGHVSRPAHGEGRQTPDRQMFFVNGRPCGLPQFAKVFNEVYKAYNASQSPFICADIQLDTHLYDVNVSPDKRTILLHDQPRMLDNLREALIQLFEAHDYAVPTSTLAISTQTPYKKPSASRENMISSFKRDQSQSIGDRTLEAESQSSPEYDGNEDEDTEDARPPPAPVSTAEIQSKGAGFLAQFSRGSVEHEEDIILDEPESPPDNLNPQTEERPTLTQPDDGAQDVVTDQDGKSTLGEPSMPTSQRGPDPPIPAIAAPTHAAGMSASQISVPSRSKRPAPELATITIEEVNKRTQSFMKGSIRKHTTHHLQQTLRIDEAHIQRVLDSLKPTSKPTTLGDGALPAADRLDADDAEAKLSLTISKADFLSMKIVGQFNLGFIIAVREGDDELFIIDQHATDEKYNFERLQASTVVQSQRLVQPKQLDLTALEEEVIKENIAALEANGFQVDIDESGFHPVGQRVRLLSLPLSRETTFDLADLEELVSLLTDHHEVVVPRPSKVRKMFAMRACRSSVMIGKSLTTKQMEKLVRHMGELDKPWNCPHGRPTMRHLCGLSGWDEMGWMEGSGGSADDGHGKGRAARTDWAAYLRG</sequence>
<accession>A0A136J518</accession>
<feature type="non-terminal residue" evidence="7">
    <location>
        <position position="1"/>
    </location>
</feature>
<evidence type="ECO:0000256" key="4">
    <source>
        <dbReference type="SAM" id="MobiDB-lite"/>
    </source>
</evidence>
<dbReference type="Gene3D" id="3.30.1370.100">
    <property type="entry name" value="MutL, C-terminal domain, regulatory subdomain"/>
    <property type="match status" value="1"/>
</dbReference>
<evidence type="ECO:0000259" key="6">
    <source>
        <dbReference type="SMART" id="SM01340"/>
    </source>
</evidence>
<dbReference type="InterPro" id="IPR002099">
    <property type="entry name" value="MutL/Mlh/PMS"/>
</dbReference>
<dbReference type="CDD" id="cd03484">
    <property type="entry name" value="MutL_Trans_hPMS_2_like"/>
    <property type="match status" value="1"/>
</dbReference>
<dbReference type="InParanoid" id="A0A136J518"/>
<dbReference type="PANTHER" id="PTHR10073:SF52">
    <property type="entry name" value="MISMATCH REPAIR ENDONUCLEASE PMS2"/>
    <property type="match status" value="1"/>
</dbReference>
<dbReference type="InterPro" id="IPR014762">
    <property type="entry name" value="DNA_mismatch_repair_CS"/>
</dbReference>
<dbReference type="SUPFAM" id="SSF118116">
    <property type="entry name" value="DNA mismatch repair protein MutL"/>
    <property type="match status" value="1"/>
</dbReference>
<organism evidence="7 8">
    <name type="scientific">Microdochium bolleyi</name>
    <dbReference type="NCBI Taxonomy" id="196109"/>
    <lineage>
        <taxon>Eukaryota</taxon>
        <taxon>Fungi</taxon>
        <taxon>Dikarya</taxon>
        <taxon>Ascomycota</taxon>
        <taxon>Pezizomycotina</taxon>
        <taxon>Sordariomycetes</taxon>
        <taxon>Xylariomycetidae</taxon>
        <taxon>Xylariales</taxon>
        <taxon>Microdochiaceae</taxon>
        <taxon>Microdochium</taxon>
    </lineage>
</organism>
<feature type="domain" description="DNA mismatch repair protein S5" evidence="6">
    <location>
        <begin position="210"/>
        <end position="318"/>
    </location>
</feature>
<dbReference type="FunFam" id="3.30.230.10:FF:000120">
    <property type="entry name" value="Mismatch repair endonuclease PMS2"/>
    <property type="match status" value="1"/>
</dbReference>
<evidence type="ECO:0000256" key="1">
    <source>
        <dbReference type="ARBA" id="ARBA00006082"/>
    </source>
</evidence>
<dbReference type="OrthoDB" id="10263226at2759"/>
<dbReference type="Gene3D" id="3.30.1540.20">
    <property type="entry name" value="MutL, C-terminal domain, dimerisation subdomain"/>
    <property type="match status" value="1"/>
</dbReference>
<dbReference type="FunFam" id="3.30.1540.20:FF:000019">
    <property type="entry name" value="PMS1 homolog 2, mismatch repair system component"/>
    <property type="match status" value="1"/>
</dbReference>
<dbReference type="GO" id="GO:0032389">
    <property type="term" value="C:MutLalpha complex"/>
    <property type="evidence" value="ECO:0007669"/>
    <property type="project" value="TreeGrafter"/>
</dbReference>
<dbReference type="GO" id="GO:0000710">
    <property type="term" value="P:meiotic mismatch repair"/>
    <property type="evidence" value="ECO:0007669"/>
    <property type="project" value="UniProtKB-ARBA"/>
</dbReference>
<dbReference type="FunFam" id="3.30.1370.100:FF:000001">
    <property type="entry name" value="Mismatch repair endonuclease pms1, putative"/>
    <property type="match status" value="1"/>
</dbReference>
<keyword evidence="2" id="KW-0227">DNA damage</keyword>
<evidence type="ECO:0000259" key="5">
    <source>
        <dbReference type="SMART" id="SM00853"/>
    </source>
</evidence>
<evidence type="ECO:0000313" key="8">
    <source>
        <dbReference type="Proteomes" id="UP000070501"/>
    </source>
</evidence>
<dbReference type="FunCoup" id="A0A136J518">
    <property type="interactions" value="703"/>
</dbReference>
<dbReference type="NCBIfam" id="TIGR00585">
    <property type="entry name" value="mutl"/>
    <property type="match status" value="1"/>
</dbReference>
<keyword evidence="8" id="KW-1185">Reference proteome</keyword>
<dbReference type="InterPro" id="IPR020568">
    <property type="entry name" value="Ribosomal_Su5_D2-typ_SF"/>
</dbReference>
<dbReference type="InterPro" id="IPR038973">
    <property type="entry name" value="MutL/Mlh/Pms-like"/>
</dbReference>
<feature type="compositionally biased region" description="Polar residues" evidence="4">
    <location>
        <begin position="356"/>
        <end position="372"/>
    </location>
</feature>
<dbReference type="Pfam" id="PF08676">
    <property type="entry name" value="MutL_C"/>
    <property type="match status" value="1"/>
</dbReference>
<dbReference type="EMBL" id="KQ964249">
    <property type="protein sequence ID" value="KXJ92300.1"/>
    <property type="molecule type" value="Genomic_DNA"/>
</dbReference>
<dbReference type="SMART" id="SM01340">
    <property type="entry name" value="DNA_mis_repair"/>
    <property type="match status" value="1"/>
</dbReference>
<dbReference type="PANTHER" id="PTHR10073">
    <property type="entry name" value="DNA MISMATCH REPAIR PROTEIN MLH, PMS, MUTL"/>
    <property type="match status" value="1"/>
</dbReference>
<dbReference type="GO" id="GO:0140664">
    <property type="term" value="F:ATP-dependent DNA damage sensor activity"/>
    <property type="evidence" value="ECO:0007669"/>
    <property type="project" value="InterPro"/>
</dbReference>
<dbReference type="Proteomes" id="UP000070501">
    <property type="component" value="Unassembled WGS sequence"/>
</dbReference>
<dbReference type="InterPro" id="IPR037198">
    <property type="entry name" value="MutL_C_sf"/>
</dbReference>
<protein>
    <recommendedName>
        <fullName evidence="3">DNA mismatch repair protein PMS1</fullName>
    </recommendedName>
</protein>
<dbReference type="STRING" id="196109.A0A136J518"/>
<dbReference type="InterPro" id="IPR014790">
    <property type="entry name" value="MutL_C"/>
</dbReference>
<dbReference type="Gene3D" id="3.30.230.10">
    <property type="match status" value="1"/>
</dbReference>
<dbReference type="CDD" id="cd16926">
    <property type="entry name" value="HATPase_MutL-MLH-PMS-like"/>
    <property type="match status" value="1"/>
</dbReference>
<dbReference type="SMART" id="SM00853">
    <property type="entry name" value="MutL_C"/>
    <property type="match status" value="1"/>
</dbReference>
<name>A0A136J518_9PEZI</name>
<dbReference type="InterPro" id="IPR042121">
    <property type="entry name" value="MutL_C_regsub"/>
</dbReference>
<dbReference type="FunFam" id="3.30.565.10:FF:000014">
    <property type="entry name" value="Mismatch repair endonuclease pms1, putative"/>
    <property type="match status" value="1"/>
</dbReference>
<evidence type="ECO:0000256" key="2">
    <source>
        <dbReference type="ARBA" id="ARBA00022763"/>
    </source>
</evidence>
<evidence type="ECO:0000313" key="7">
    <source>
        <dbReference type="EMBL" id="KXJ92300.1"/>
    </source>
</evidence>
<gene>
    <name evidence="7" type="ORF">Micbo1qcDRAFT_118782</name>
</gene>
<dbReference type="GO" id="GO:0030983">
    <property type="term" value="F:mismatched DNA binding"/>
    <property type="evidence" value="ECO:0007669"/>
    <property type="project" value="InterPro"/>
</dbReference>
<dbReference type="InterPro" id="IPR036890">
    <property type="entry name" value="HATPase_C_sf"/>
</dbReference>
<dbReference type="Gene3D" id="3.30.565.10">
    <property type="entry name" value="Histidine kinase-like ATPase, C-terminal domain"/>
    <property type="match status" value="1"/>
</dbReference>
<dbReference type="Pfam" id="PF13589">
    <property type="entry name" value="HATPase_c_3"/>
    <property type="match status" value="1"/>
</dbReference>
<evidence type="ECO:0000256" key="3">
    <source>
        <dbReference type="ARBA" id="ARBA00070941"/>
    </source>
</evidence>
<dbReference type="AlphaFoldDB" id="A0A136J518"/>